<evidence type="ECO:0000256" key="1">
    <source>
        <dbReference type="SAM" id="SignalP"/>
    </source>
</evidence>
<reference evidence="2 3" key="1">
    <citation type="submission" date="2016-11" db="EMBL/GenBank/DDBJ databases">
        <authorList>
            <person name="Jaros S."/>
            <person name="Januszkiewicz K."/>
            <person name="Wedrychowicz H."/>
        </authorList>
    </citation>
    <scope>NUCLEOTIDE SEQUENCE [LARGE SCALE GENOMIC DNA]</scope>
    <source>
        <strain evidence="2 3">CGMCC 1.7049</strain>
    </source>
</reference>
<dbReference type="STRING" id="490188.SAMN04488068_2853"/>
<protein>
    <submittedName>
        <fullName evidence="2">Uncharacterized protein</fullName>
    </submittedName>
</protein>
<name>A0A1M5R3I5_9GAMM</name>
<feature type="signal peptide" evidence="1">
    <location>
        <begin position="1"/>
        <end position="24"/>
    </location>
</feature>
<sequence>MALQRWLLCIVLSLVGSLAGVVQAAGPAPFDLAGPTLDVVVTRGKVILPASEVPHLAEGDKIWIKPEFPATQSADYLMVAAFLSGSTNPPPEDWFYPCKTWTGKCKREGLTVTVPKGAQQMLVMLAPATNGDMNALVSAVRGRPGAFVRATQDLNQAALDRSRLERYLAAVHSLSQGAPSLMKEVAPLLARSLQIKVDEKCLDKIPMLQAACLTQGQEALILNDGHSMSIAATLTSGPGADLVMAAAATPELGYGIYSPYIASVLDIVRIFDSFSTAQYQYIPALASQQGDKLALTLNAPPSFHSPKSVLVVAMPAIEKKSQLPPLHAVDPTEIYCASRDQLVLPVEGAPLAFSTGFAHDITLNVTGQDGKLIRLPARADAAQGGYVVNTASLQSVNLGDTVRASLVGYWGFEPYQGPTFTLRNANAATDAWELADGDENALVVGRQDTVRLRASSTSCVDGFMLRDPAGKELKAEWKTVKPGIVEVKLPLQTAQPGAMTLLVQQSGVSEPRSIPLQVFSNATRLDSFAMHAGDGQGLLKGSRLDEVVSLAIGGATFVPGELSTQGKDDELPMVAQDLQAAAALRPDRGIAARATLKDGRVVRVTATIDPPRPRVTLIGKSVQPSRSSGESNITLANQGELPQDARLTFSVRAQVPATFPPDQIIEVATQDEAFATRLSIANGGIRLGDARVGVVSLDPARAFGFSAFGPLKFRPVVGNIAGDWQPLVSLVRLPVLKDLKCPADPELACKLSGSDLFLVDSVSANPRFEPAVQVSDGFPGYSLPVPHPADGKLYLKLRDDPSIVNTIALEIQRLPPTQEDIDRVARQKAAETVAPITQPIASEVEPPP</sequence>
<accession>A0A1M5R3I5</accession>
<dbReference type="EMBL" id="FQWZ01000007">
    <property type="protein sequence ID" value="SHH20343.1"/>
    <property type="molecule type" value="Genomic_DNA"/>
</dbReference>
<evidence type="ECO:0000313" key="3">
    <source>
        <dbReference type="Proteomes" id="UP000199758"/>
    </source>
</evidence>
<dbReference type="RefSeq" id="WP_072898414.1">
    <property type="nucleotide sequence ID" value="NZ_FQWZ01000007.1"/>
</dbReference>
<gene>
    <name evidence="2" type="ORF">SAMN04488068_2853</name>
</gene>
<keyword evidence="3" id="KW-1185">Reference proteome</keyword>
<organism evidence="2 3">
    <name type="scientific">Hydrocarboniphaga daqingensis</name>
    <dbReference type="NCBI Taxonomy" id="490188"/>
    <lineage>
        <taxon>Bacteria</taxon>
        <taxon>Pseudomonadati</taxon>
        <taxon>Pseudomonadota</taxon>
        <taxon>Gammaproteobacteria</taxon>
        <taxon>Nevskiales</taxon>
        <taxon>Nevskiaceae</taxon>
        <taxon>Hydrocarboniphaga</taxon>
    </lineage>
</organism>
<proteinExistence type="predicted"/>
<evidence type="ECO:0000313" key="2">
    <source>
        <dbReference type="EMBL" id="SHH20343.1"/>
    </source>
</evidence>
<feature type="chain" id="PRO_5012974352" evidence="1">
    <location>
        <begin position="25"/>
        <end position="848"/>
    </location>
</feature>
<dbReference type="Proteomes" id="UP000199758">
    <property type="component" value="Unassembled WGS sequence"/>
</dbReference>
<dbReference type="OrthoDB" id="7052005at2"/>
<keyword evidence="1" id="KW-0732">Signal</keyword>
<dbReference type="AlphaFoldDB" id="A0A1M5R3I5"/>